<dbReference type="OrthoDB" id="730183at2759"/>
<feature type="domain" description="NAC" evidence="1">
    <location>
        <begin position="10"/>
        <end position="155"/>
    </location>
</feature>
<evidence type="ECO:0000313" key="2">
    <source>
        <dbReference type="EMBL" id="KAG6403078.1"/>
    </source>
</evidence>
<sequence>MGLRDIGETLPPGFKFYPSDEELVCHYLYKKISNEQVQGTLVEIDLHVCEPWQLPDVAKLNCQEWYFFSFRDRKYATGFRSNRATTAGYWKATGKDRTVLDPRTKGVIGMRKTLVFYKNRAPNGTKTGWIMHEFRLENPHVPPKEDWVLCRVFYKSRSENNNNLMSPHNFEDNLTISSTNNESVNITHQHHIGNPNPNPSTSLGLDFDLSRDHHMNHHPYCSSSHDCIHNKLGDQSTRCEDDYGFLFDFDGSSLEDMRFVDDSSLVFI</sequence>
<dbReference type="InterPro" id="IPR003441">
    <property type="entry name" value="NAC-dom"/>
</dbReference>
<dbReference type="GO" id="GO:0003677">
    <property type="term" value="F:DNA binding"/>
    <property type="evidence" value="ECO:0007669"/>
    <property type="project" value="InterPro"/>
</dbReference>
<protein>
    <recommendedName>
        <fullName evidence="1">NAC domain-containing protein</fullName>
    </recommendedName>
</protein>
<organism evidence="2">
    <name type="scientific">Salvia splendens</name>
    <name type="common">Scarlet sage</name>
    <dbReference type="NCBI Taxonomy" id="180675"/>
    <lineage>
        <taxon>Eukaryota</taxon>
        <taxon>Viridiplantae</taxon>
        <taxon>Streptophyta</taxon>
        <taxon>Embryophyta</taxon>
        <taxon>Tracheophyta</taxon>
        <taxon>Spermatophyta</taxon>
        <taxon>Magnoliopsida</taxon>
        <taxon>eudicotyledons</taxon>
        <taxon>Gunneridae</taxon>
        <taxon>Pentapetalae</taxon>
        <taxon>asterids</taxon>
        <taxon>lamiids</taxon>
        <taxon>Lamiales</taxon>
        <taxon>Lamiaceae</taxon>
        <taxon>Nepetoideae</taxon>
        <taxon>Mentheae</taxon>
        <taxon>Salviinae</taxon>
        <taxon>Salvia</taxon>
        <taxon>Salvia subgen. Calosphace</taxon>
        <taxon>core Calosphace</taxon>
    </lineage>
</organism>
<dbReference type="PANTHER" id="PTHR31744">
    <property type="entry name" value="PROTEIN CUP-SHAPED COTYLEDON 2-RELATED"/>
    <property type="match status" value="1"/>
</dbReference>
<dbReference type="Proteomes" id="UP000298416">
    <property type="component" value="Unassembled WGS sequence"/>
</dbReference>
<dbReference type="GO" id="GO:0006355">
    <property type="term" value="P:regulation of DNA-templated transcription"/>
    <property type="evidence" value="ECO:0007669"/>
    <property type="project" value="InterPro"/>
</dbReference>
<gene>
    <name evidence="2" type="ORF">SASPL_135295</name>
</gene>
<proteinExistence type="predicted"/>
<reference evidence="2" key="1">
    <citation type="submission" date="2018-01" db="EMBL/GenBank/DDBJ databases">
        <authorList>
            <person name="Mao J.F."/>
        </authorList>
    </citation>
    <scope>NUCLEOTIDE SEQUENCE</scope>
    <source>
        <strain evidence="2">Huo1</strain>
        <tissue evidence="2">Leaf</tissue>
    </source>
</reference>
<evidence type="ECO:0000313" key="3">
    <source>
        <dbReference type="Proteomes" id="UP000298416"/>
    </source>
</evidence>
<reference evidence="2" key="2">
    <citation type="submission" date="2020-08" db="EMBL/GenBank/DDBJ databases">
        <title>Plant Genome Project.</title>
        <authorList>
            <person name="Zhang R.-G."/>
        </authorList>
    </citation>
    <scope>NUCLEOTIDE SEQUENCE</scope>
    <source>
        <strain evidence="2">Huo1</strain>
        <tissue evidence="2">Leaf</tissue>
    </source>
</reference>
<dbReference type="AlphaFoldDB" id="A0A8X8ZFU3"/>
<keyword evidence="3" id="KW-1185">Reference proteome</keyword>
<dbReference type="PROSITE" id="PS51005">
    <property type="entry name" value="NAC"/>
    <property type="match status" value="1"/>
</dbReference>
<accession>A0A8X8ZFU3</accession>
<dbReference type="Pfam" id="PF02365">
    <property type="entry name" value="NAM"/>
    <property type="match status" value="1"/>
</dbReference>
<name>A0A8X8ZFU3_SALSN</name>
<comment type="caution">
    <text evidence="2">The sequence shown here is derived from an EMBL/GenBank/DDBJ whole genome shotgun (WGS) entry which is preliminary data.</text>
</comment>
<evidence type="ECO:0000259" key="1">
    <source>
        <dbReference type="PROSITE" id="PS51005"/>
    </source>
</evidence>
<dbReference type="PANTHER" id="PTHR31744:SF4">
    <property type="entry name" value="NAC TRANSCRIPTION FACTOR"/>
    <property type="match status" value="1"/>
</dbReference>
<dbReference type="EMBL" id="PNBA02000013">
    <property type="protein sequence ID" value="KAG6403078.1"/>
    <property type="molecule type" value="Genomic_DNA"/>
</dbReference>